<sequence length="788" mass="90804">MAFLRHEDLDSTFVVTSLDSDRNPSRIANTDISFEKDWINKTVESEIWLVAHKYCIPSSPRGRPKTSKYKNCPMRIAELAMPTKRQCIDTWRNKSDLLPGFMITIWITSILEDLSLKLLEEDLRELEEEEGPALDFIDDLFDKVIGICEPQPVLAESASGESVSEKSRESGESQESNETEKSEESETAKLEELAGQSNQSLTPVDSNLRMEKLEETPNTVEADNLSDEQYFRKEIQNVMNSIQFDPEDYFKNEISNIIDNIDKESENYKSNGPEDIADKYIGVIATQLGIKNNINKADTITDSIINLKGTNKMAELPLKTEYVEKYKDEEETFDKLNIDENADEHIDGQNNDKRIAMYTGRNVDELIEAPNVDDENVDQHADHVDELGQNYSNVNERSEILLEESDDEMDSKNVKLSHQDLVKPDDITGHLKESVTMDEFEKHNQVKSNFITDKSLIVFSAPNIHLLSDADESWPDNLDAKLKVSDMYVHKLTTSLKDIMEMDESQKSPRKSVTPEKPEVPISKQEVEIFDYKFKDLANTEEYETDLQSFESAKENREITTVEPIQIYTKTLDRKSDKSVPVVEESDSKLTRDSENFRLDYTESEIISTESSFSGKGYKRANRTSNRKPSYQKSSSLSDCGWRVKLSTAPSWVRSFGHGEPSDECLYKEIMPTRVTEADMRKWCNDLEKAYANLEMWGQWIHSSCKETICLLKQKKTRCPGLAKRHTIHWLKLRRDIQKDCILWMKLYKRTKRNFNDLKSKYINVEIVTAEYRAVCTCDRNSRSKLKK</sequence>
<feature type="compositionally biased region" description="Polar residues" evidence="1">
    <location>
        <begin position="627"/>
        <end position="636"/>
    </location>
</feature>
<feature type="region of interest" description="Disordered" evidence="1">
    <location>
        <begin position="615"/>
        <end position="636"/>
    </location>
</feature>
<dbReference type="EMBL" id="JACEFF010000215">
    <property type="protein sequence ID" value="KAH9641743.1"/>
    <property type="molecule type" value="Genomic_DNA"/>
</dbReference>
<name>A0A922MS49_SPOEX</name>
<reference evidence="2" key="1">
    <citation type="journal article" date="2021" name="G3 (Bethesda)">
        <title>Genome and transcriptome analysis of the beet armyworm Spodoptera exigua reveals targets for pest control. .</title>
        <authorList>
            <person name="Simon S."/>
            <person name="Breeschoten T."/>
            <person name="Jansen H.J."/>
            <person name="Dirks R.P."/>
            <person name="Schranz M.E."/>
            <person name="Ros V.I.D."/>
        </authorList>
    </citation>
    <scope>NUCLEOTIDE SEQUENCE</scope>
    <source>
        <strain evidence="2">TB_SE_WUR_2020</strain>
    </source>
</reference>
<feature type="compositionally biased region" description="Basic and acidic residues" evidence="1">
    <location>
        <begin position="178"/>
        <end position="192"/>
    </location>
</feature>
<dbReference type="AlphaFoldDB" id="A0A922MS49"/>
<feature type="compositionally biased region" description="Basic residues" evidence="1">
    <location>
        <begin position="617"/>
        <end position="626"/>
    </location>
</feature>
<organism evidence="2 3">
    <name type="scientific">Spodoptera exigua</name>
    <name type="common">Beet armyworm</name>
    <name type="synonym">Noctua fulgens</name>
    <dbReference type="NCBI Taxonomy" id="7107"/>
    <lineage>
        <taxon>Eukaryota</taxon>
        <taxon>Metazoa</taxon>
        <taxon>Ecdysozoa</taxon>
        <taxon>Arthropoda</taxon>
        <taxon>Hexapoda</taxon>
        <taxon>Insecta</taxon>
        <taxon>Pterygota</taxon>
        <taxon>Neoptera</taxon>
        <taxon>Endopterygota</taxon>
        <taxon>Lepidoptera</taxon>
        <taxon>Glossata</taxon>
        <taxon>Ditrysia</taxon>
        <taxon>Noctuoidea</taxon>
        <taxon>Noctuidae</taxon>
        <taxon>Amphipyrinae</taxon>
        <taxon>Spodoptera</taxon>
    </lineage>
</organism>
<evidence type="ECO:0000313" key="3">
    <source>
        <dbReference type="Proteomes" id="UP000814243"/>
    </source>
</evidence>
<dbReference type="Proteomes" id="UP000814243">
    <property type="component" value="Unassembled WGS sequence"/>
</dbReference>
<protein>
    <submittedName>
        <fullName evidence="2">Uncharacterized protein</fullName>
    </submittedName>
</protein>
<evidence type="ECO:0000313" key="2">
    <source>
        <dbReference type="EMBL" id="KAH9641743.1"/>
    </source>
</evidence>
<feature type="region of interest" description="Disordered" evidence="1">
    <location>
        <begin position="155"/>
        <end position="208"/>
    </location>
</feature>
<feature type="compositionally biased region" description="Polar residues" evidence="1">
    <location>
        <begin position="195"/>
        <end position="205"/>
    </location>
</feature>
<accession>A0A922MS49</accession>
<gene>
    <name evidence="2" type="ORF">HF086_003869</name>
</gene>
<proteinExistence type="predicted"/>
<evidence type="ECO:0000256" key="1">
    <source>
        <dbReference type="SAM" id="MobiDB-lite"/>
    </source>
</evidence>
<comment type="caution">
    <text evidence="2">The sequence shown here is derived from an EMBL/GenBank/DDBJ whole genome shotgun (WGS) entry which is preliminary data.</text>
</comment>